<proteinExistence type="predicted"/>
<protein>
    <submittedName>
        <fullName evidence="2">Uncharacterized protein</fullName>
    </submittedName>
</protein>
<comment type="caution">
    <text evidence="2">The sequence shown here is derived from an EMBL/GenBank/DDBJ whole genome shotgun (WGS) entry which is preliminary data.</text>
</comment>
<dbReference type="EMBL" id="ML993869">
    <property type="protein sequence ID" value="KAF2204776.1"/>
    <property type="molecule type" value="Genomic_DNA"/>
</dbReference>
<feature type="transmembrane region" description="Helical" evidence="1">
    <location>
        <begin position="20"/>
        <end position="43"/>
    </location>
</feature>
<keyword evidence="1" id="KW-0472">Membrane</keyword>
<keyword evidence="1" id="KW-0812">Transmembrane</keyword>
<dbReference type="AlphaFoldDB" id="A0A9P4JUV7"/>
<sequence>MSTSESLSGDFLPCCRLITIFVAVLGVFGAESMCFLFLCFVYFEGRGMCFRFLVLFTFEESGFRTLPTSIDRRA</sequence>
<reference evidence="2" key="1">
    <citation type="journal article" date="2020" name="Stud. Mycol.">
        <title>101 Dothideomycetes genomes: a test case for predicting lifestyles and emergence of pathogens.</title>
        <authorList>
            <person name="Haridas S."/>
            <person name="Albert R."/>
            <person name="Binder M."/>
            <person name="Bloem J."/>
            <person name="Labutti K."/>
            <person name="Salamov A."/>
            <person name="Andreopoulos B."/>
            <person name="Baker S."/>
            <person name="Barry K."/>
            <person name="Bills G."/>
            <person name="Bluhm B."/>
            <person name="Cannon C."/>
            <person name="Castanera R."/>
            <person name="Culley D."/>
            <person name="Daum C."/>
            <person name="Ezra D."/>
            <person name="Gonzalez J."/>
            <person name="Henrissat B."/>
            <person name="Kuo A."/>
            <person name="Liang C."/>
            <person name="Lipzen A."/>
            <person name="Lutzoni F."/>
            <person name="Magnuson J."/>
            <person name="Mondo S."/>
            <person name="Nolan M."/>
            <person name="Ohm R."/>
            <person name="Pangilinan J."/>
            <person name="Park H.-J."/>
            <person name="Ramirez L."/>
            <person name="Alfaro M."/>
            <person name="Sun H."/>
            <person name="Tritt A."/>
            <person name="Yoshinaga Y."/>
            <person name="Zwiers L.-H."/>
            <person name="Turgeon B."/>
            <person name="Goodwin S."/>
            <person name="Spatafora J."/>
            <person name="Crous P."/>
            <person name="Grigoriev I."/>
        </authorList>
    </citation>
    <scope>NUCLEOTIDE SEQUENCE</scope>
    <source>
        <strain evidence="2">ATCC 74209</strain>
    </source>
</reference>
<name>A0A9P4JUV7_9PLEO</name>
<evidence type="ECO:0000313" key="3">
    <source>
        <dbReference type="Proteomes" id="UP000799536"/>
    </source>
</evidence>
<evidence type="ECO:0000256" key="1">
    <source>
        <dbReference type="SAM" id="Phobius"/>
    </source>
</evidence>
<organism evidence="2 3">
    <name type="scientific">Delitschia confertaspora ATCC 74209</name>
    <dbReference type="NCBI Taxonomy" id="1513339"/>
    <lineage>
        <taxon>Eukaryota</taxon>
        <taxon>Fungi</taxon>
        <taxon>Dikarya</taxon>
        <taxon>Ascomycota</taxon>
        <taxon>Pezizomycotina</taxon>
        <taxon>Dothideomycetes</taxon>
        <taxon>Pleosporomycetidae</taxon>
        <taxon>Pleosporales</taxon>
        <taxon>Delitschiaceae</taxon>
        <taxon>Delitschia</taxon>
    </lineage>
</organism>
<gene>
    <name evidence="2" type="ORF">GQ43DRAFT_122229</name>
</gene>
<keyword evidence="3" id="KW-1185">Reference proteome</keyword>
<dbReference type="Proteomes" id="UP000799536">
    <property type="component" value="Unassembled WGS sequence"/>
</dbReference>
<evidence type="ECO:0000313" key="2">
    <source>
        <dbReference type="EMBL" id="KAF2204776.1"/>
    </source>
</evidence>
<accession>A0A9P4JUV7</accession>
<keyword evidence="1" id="KW-1133">Transmembrane helix</keyword>